<gene>
    <name evidence="3" type="ORF">LRS13_21940</name>
</gene>
<feature type="region of interest" description="Disordered" evidence="1">
    <location>
        <begin position="24"/>
        <end position="67"/>
    </location>
</feature>
<evidence type="ECO:0000313" key="3">
    <source>
        <dbReference type="EMBL" id="UUY03302.1"/>
    </source>
</evidence>
<evidence type="ECO:0000256" key="2">
    <source>
        <dbReference type="SAM" id="SignalP"/>
    </source>
</evidence>
<dbReference type="Pfam" id="PF04122">
    <property type="entry name" value="CW_binding_2"/>
    <property type="match status" value="1"/>
</dbReference>
<feature type="signal peptide" evidence="2">
    <location>
        <begin position="1"/>
        <end position="22"/>
    </location>
</feature>
<feature type="chain" id="PRO_5047469450" evidence="2">
    <location>
        <begin position="23"/>
        <end position="442"/>
    </location>
</feature>
<reference evidence="4" key="1">
    <citation type="submission" date="2021-11" db="EMBL/GenBank/DDBJ databases">
        <title>Cultivation dependent microbiological survey of springs from the worlds oldest radium mine currently devoted to the extraction of radon-saturated water.</title>
        <authorList>
            <person name="Kapinusova G."/>
            <person name="Smrhova T."/>
            <person name="Strejcek M."/>
            <person name="Suman J."/>
            <person name="Jani K."/>
            <person name="Pajer P."/>
            <person name="Uhlik O."/>
        </authorList>
    </citation>
    <scope>NUCLEOTIDE SEQUENCE [LARGE SCALE GENOMIC DNA]</scope>
    <source>
        <strain evidence="4">J379</strain>
    </source>
</reference>
<keyword evidence="2" id="KW-0732">Signal</keyword>
<evidence type="ECO:0000313" key="4">
    <source>
        <dbReference type="Proteomes" id="UP001058860"/>
    </source>
</evidence>
<dbReference type="RefSeq" id="WP_353863812.1">
    <property type="nucleotide sequence ID" value="NZ_CP088295.1"/>
</dbReference>
<sequence length="442" mass="45480">MSRRVIALLLACCAALALTACGRGEDDESRLIEPTEVEAPDTPEKEADTPAGTTIPSAATKNTTRLPGPDPASLAADAALAVFPSTSRENRPSAVALVDQRDWRTALAASALMGPPLSAPMLLTGPDELPTVTADALKALAPAGAEDARGAQIIRVGTTPRPEGLRPTDITASGAAATAAAIDSFLTSTRGTPSRRVLIVSADDPAFAMPAAAWAAKSGDPILFTGRNAVPAPTTTALRTRRNPQIFILGPESAVSAQVESTLKDLGDVERVDGPDPVRNAIAFARFSDGDFGWGVTDPGHGLVFARSDTPLAAAAASPLSSAGTYGPLVLLDGPGRLSAPVREYLLDIQPGYEDDPVRGVYNHGWIAGDDGAISVTAQGEIDALLEIAPVQRNENGQQSTTATTPTTTSTTPTTTAPAQTPTQTQTQTQLSTTPPTTSTTP</sequence>
<feature type="region of interest" description="Disordered" evidence="1">
    <location>
        <begin position="390"/>
        <end position="442"/>
    </location>
</feature>
<evidence type="ECO:0000256" key="1">
    <source>
        <dbReference type="SAM" id="MobiDB-lite"/>
    </source>
</evidence>
<name>A0ABY5PFF0_9ACTN</name>
<dbReference type="PROSITE" id="PS51257">
    <property type="entry name" value="PROKAR_LIPOPROTEIN"/>
    <property type="match status" value="1"/>
</dbReference>
<feature type="compositionally biased region" description="Polar residues" evidence="1">
    <location>
        <begin position="51"/>
        <end position="65"/>
    </location>
</feature>
<dbReference type="Proteomes" id="UP001058860">
    <property type="component" value="Chromosome"/>
</dbReference>
<dbReference type="EMBL" id="CP088295">
    <property type="protein sequence ID" value="UUY03302.1"/>
    <property type="molecule type" value="Genomic_DNA"/>
</dbReference>
<dbReference type="PANTHER" id="PTHR30032:SF4">
    <property type="entry name" value="AMIDASE ENHANCER"/>
    <property type="match status" value="1"/>
</dbReference>
<protein>
    <submittedName>
        <fullName evidence="3">Cell wall-binding repeat-containing protein</fullName>
    </submittedName>
</protein>
<proteinExistence type="predicted"/>
<accession>A0ABY5PFF0</accession>
<organism evidence="3 4">
    <name type="scientific">Svornostia abyssi</name>
    <dbReference type="NCBI Taxonomy" id="2898438"/>
    <lineage>
        <taxon>Bacteria</taxon>
        <taxon>Bacillati</taxon>
        <taxon>Actinomycetota</taxon>
        <taxon>Thermoleophilia</taxon>
        <taxon>Solirubrobacterales</taxon>
        <taxon>Baekduiaceae</taxon>
        <taxon>Svornostia</taxon>
    </lineage>
</organism>
<keyword evidence="4" id="KW-1185">Reference proteome</keyword>
<dbReference type="PANTHER" id="PTHR30032">
    <property type="entry name" value="N-ACETYLMURAMOYL-L-ALANINE AMIDASE-RELATED"/>
    <property type="match status" value="1"/>
</dbReference>
<dbReference type="InterPro" id="IPR007253">
    <property type="entry name" value="Cell_wall-bd_2"/>
</dbReference>
<feature type="compositionally biased region" description="Low complexity" evidence="1">
    <location>
        <begin position="398"/>
        <end position="442"/>
    </location>
</feature>
<dbReference type="InterPro" id="IPR051922">
    <property type="entry name" value="Bact_Sporulation_Assoc"/>
</dbReference>